<keyword evidence="7" id="KW-0539">Nucleus</keyword>
<dbReference type="CDD" id="cd12148">
    <property type="entry name" value="fungal_TF_MHR"/>
    <property type="match status" value="1"/>
</dbReference>
<keyword evidence="5" id="KW-0238">DNA-binding</keyword>
<dbReference type="AlphaFoldDB" id="A0A2U3EBK1"/>
<reference evidence="10 11" key="1">
    <citation type="journal article" date="2016" name="Front. Microbiol.">
        <title>Genome and transcriptome sequences reveal the specific parasitism of the nematophagous Purpureocillium lilacinum 36-1.</title>
        <authorList>
            <person name="Xie J."/>
            <person name="Li S."/>
            <person name="Mo C."/>
            <person name="Xiao X."/>
            <person name="Peng D."/>
            <person name="Wang G."/>
            <person name="Xiao Y."/>
        </authorList>
    </citation>
    <scope>NUCLEOTIDE SEQUENCE [LARGE SCALE GENOMIC DNA]</scope>
    <source>
        <strain evidence="10 11">36-1</strain>
    </source>
</reference>
<sequence length="708" mass="77437">MSDAVARDTAKEIGHPFFGGVAGRGWVAPPPQAPRRHIDGGPGAVKEAQQRTRWLEDEILREFGIDCRTIPTHARLRGHPAANGAPASCDSHPTPPCAQPALSPSDNAAASASAPPNRSENAPEISLVALNATGELRYLGPSSGAVFANYAIALVRSSASAQSTRRWRVRSDAASAAPVVGDQEQHLPLSSDETQLLLQSYKMWVHPLYPLLETGELDGLVARCMARQSGEATNPFQGQELSIFYLVMALGAMNRSNTVKQLRLGCPTATPSDRLVSAYLYSEASKHLTNSLEHKQFRPSIAFIRIILLVSMRTAVEIGLHYSLTGRQTSTADSDDSNRVFWTAYAIEISLAYNLGRPPSISQEHITARLPTVSSSATALGVHHIRHRQIQARIVSQVYYGNCDEDENIQSTRQIRVTRLQSELDEWRLALSDICSGEDSGPYPPRCVLLQQTSVVRVSLVLTLMVVSSYWDRLYHGTTFVLHRASPLCPHPPDESLVRCIRSAGAYIDNMAEVLRMSNVPLSWMLVQGVLFAGLTMLVTARTNYRRLASCAGMTFLLVDLPSWSRKCCVCLAVINERWSEELLPELSNQFEFLADDTLGFISTELTNDVTGSRDYHPHANALAGGVNRREEATSTDHDDTFVSSDASGIGVPLGMDATRCLDISMTGGWESLDLFGNFSGIDDSQTFWGIFAPELDSVSYGPRILLG</sequence>
<dbReference type="Pfam" id="PF04082">
    <property type="entry name" value="Fungal_trans"/>
    <property type="match status" value="1"/>
</dbReference>
<keyword evidence="4" id="KW-0805">Transcription regulation</keyword>
<dbReference type="PANTHER" id="PTHR47782:SF12">
    <property type="entry name" value="ZN(II)2CYS6 TRANSCRIPTION FACTOR (EUROFUNG)"/>
    <property type="match status" value="1"/>
</dbReference>
<evidence type="ECO:0000256" key="4">
    <source>
        <dbReference type="ARBA" id="ARBA00023015"/>
    </source>
</evidence>
<evidence type="ECO:0000256" key="7">
    <source>
        <dbReference type="ARBA" id="ARBA00023242"/>
    </source>
</evidence>
<keyword evidence="2" id="KW-0479">Metal-binding</keyword>
<feature type="region of interest" description="Disordered" evidence="8">
    <location>
        <begin position="78"/>
        <end position="120"/>
    </location>
</feature>
<dbReference type="PANTHER" id="PTHR47782">
    <property type="entry name" value="ZN(II)2CYS6 TRANSCRIPTION FACTOR (EUROFUNG)-RELATED"/>
    <property type="match status" value="1"/>
</dbReference>
<proteinExistence type="predicted"/>
<evidence type="ECO:0000256" key="3">
    <source>
        <dbReference type="ARBA" id="ARBA00022833"/>
    </source>
</evidence>
<keyword evidence="3" id="KW-0862">Zinc</keyword>
<comment type="caution">
    <text evidence="10">The sequence shown here is derived from an EMBL/GenBank/DDBJ whole genome shotgun (WGS) entry which is preliminary data.</text>
</comment>
<dbReference type="GO" id="GO:0045944">
    <property type="term" value="P:positive regulation of transcription by RNA polymerase II"/>
    <property type="evidence" value="ECO:0007669"/>
    <property type="project" value="TreeGrafter"/>
</dbReference>
<evidence type="ECO:0000256" key="6">
    <source>
        <dbReference type="ARBA" id="ARBA00023163"/>
    </source>
</evidence>
<name>A0A2U3EBK1_PURLI</name>
<dbReference type="GO" id="GO:0000981">
    <property type="term" value="F:DNA-binding transcription factor activity, RNA polymerase II-specific"/>
    <property type="evidence" value="ECO:0007669"/>
    <property type="project" value="TreeGrafter"/>
</dbReference>
<evidence type="ECO:0000256" key="5">
    <source>
        <dbReference type="ARBA" id="ARBA00023125"/>
    </source>
</evidence>
<dbReference type="GO" id="GO:0006351">
    <property type="term" value="P:DNA-templated transcription"/>
    <property type="evidence" value="ECO:0007669"/>
    <property type="project" value="InterPro"/>
</dbReference>
<feature type="region of interest" description="Disordered" evidence="8">
    <location>
        <begin position="15"/>
        <end position="49"/>
    </location>
</feature>
<evidence type="ECO:0000256" key="1">
    <source>
        <dbReference type="ARBA" id="ARBA00004123"/>
    </source>
</evidence>
<evidence type="ECO:0000313" key="10">
    <source>
        <dbReference type="EMBL" id="PWI71886.1"/>
    </source>
</evidence>
<accession>A0A2U3EBK1</accession>
<organism evidence="10 11">
    <name type="scientific">Purpureocillium lilacinum</name>
    <name type="common">Paecilomyces lilacinus</name>
    <dbReference type="NCBI Taxonomy" id="33203"/>
    <lineage>
        <taxon>Eukaryota</taxon>
        <taxon>Fungi</taxon>
        <taxon>Dikarya</taxon>
        <taxon>Ascomycota</taxon>
        <taxon>Pezizomycotina</taxon>
        <taxon>Sordariomycetes</taxon>
        <taxon>Hypocreomycetidae</taxon>
        <taxon>Hypocreales</taxon>
        <taxon>Ophiocordycipitaceae</taxon>
        <taxon>Purpureocillium</taxon>
    </lineage>
</organism>
<dbReference type="GO" id="GO:0043565">
    <property type="term" value="F:sequence-specific DNA binding"/>
    <property type="evidence" value="ECO:0007669"/>
    <property type="project" value="TreeGrafter"/>
</dbReference>
<comment type="subcellular location">
    <subcellularLocation>
        <location evidence="1">Nucleus</location>
    </subcellularLocation>
</comment>
<evidence type="ECO:0000313" key="11">
    <source>
        <dbReference type="Proteomes" id="UP000245956"/>
    </source>
</evidence>
<dbReference type="GO" id="GO:0005634">
    <property type="term" value="C:nucleus"/>
    <property type="evidence" value="ECO:0007669"/>
    <property type="project" value="UniProtKB-SubCell"/>
</dbReference>
<protein>
    <submittedName>
        <fullName evidence="10">C6 transcription factor</fullName>
    </submittedName>
</protein>
<gene>
    <name evidence="10" type="ORF">PCL_11980</name>
</gene>
<dbReference type="InterPro" id="IPR052202">
    <property type="entry name" value="Yeast_MetPath_Reg"/>
</dbReference>
<dbReference type="Proteomes" id="UP000245956">
    <property type="component" value="Unassembled WGS sequence"/>
</dbReference>
<evidence type="ECO:0000259" key="9">
    <source>
        <dbReference type="SMART" id="SM00906"/>
    </source>
</evidence>
<dbReference type="GO" id="GO:0008270">
    <property type="term" value="F:zinc ion binding"/>
    <property type="evidence" value="ECO:0007669"/>
    <property type="project" value="InterPro"/>
</dbReference>
<evidence type="ECO:0000256" key="2">
    <source>
        <dbReference type="ARBA" id="ARBA00022723"/>
    </source>
</evidence>
<dbReference type="SMART" id="SM00906">
    <property type="entry name" value="Fungal_trans"/>
    <property type="match status" value="1"/>
</dbReference>
<evidence type="ECO:0000256" key="8">
    <source>
        <dbReference type="SAM" id="MobiDB-lite"/>
    </source>
</evidence>
<keyword evidence="6" id="KW-0804">Transcription</keyword>
<dbReference type="InterPro" id="IPR007219">
    <property type="entry name" value="XnlR_reg_dom"/>
</dbReference>
<feature type="domain" description="Xylanolytic transcriptional activator regulatory" evidence="9">
    <location>
        <begin position="304"/>
        <end position="377"/>
    </location>
</feature>
<feature type="compositionally biased region" description="Low complexity" evidence="8">
    <location>
        <begin position="100"/>
        <end position="120"/>
    </location>
</feature>
<dbReference type="EMBL" id="LCWV01000007">
    <property type="protein sequence ID" value="PWI71886.1"/>
    <property type="molecule type" value="Genomic_DNA"/>
</dbReference>